<dbReference type="EMBL" id="JAGTXB010000003">
    <property type="protein sequence ID" value="MBS0027064.1"/>
    <property type="molecule type" value="Genomic_DNA"/>
</dbReference>
<comment type="caution">
    <text evidence="1">The sequence shown here is derived from an EMBL/GenBank/DDBJ whole genome shotgun (WGS) entry which is preliminary data.</text>
</comment>
<evidence type="ECO:0000313" key="1">
    <source>
        <dbReference type="EMBL" id="MBS0027064.1"/>
    </source>
</evidence>
<name>A0ABS5IVS7_9BACT</name>
<dbReference type="RefSeq" id="WP_211972178.1">
    <property type="nucleotide sequence ID" value="NZ_JAGTXB010000003.1"/>
</dbReference>
<reference evidence="1 2" key="1">
    <citation type="submission" date="2021-04" db="EMBL/GenBank/DDBJ databases">
        <title>Chitinophaga sp. nov., isolated from the rhizosphere soil.</title>
        <authorList>
            <person name="He S."/>
        </authorList>
    </citation>
    <scope>NUCLEOTIDE SEQUENCE [LARGE SCALE GENOMIC DNA]</scope>
    <source>
        <strain evidence="1 2">2R12</strain>
    </source>
</reference>
<dbReference type="Proteomes" id="UP000676386">
    <property type="component" value="Unassembled WGS sequence"/>
</dbReference>
<evidence type="ECO:0000313" key="2">
    <source>
        <dbReference type="Proteomes" id="UP000676386"/>
    </source>
</evidence>
<keyword evidence="2" id="KW-1185">Reference proteome</keyword>
<protein>
    <submittedName>
        <fullName evidence="1">Uncharacterized protein</fullName>
    </submittedName>
</protein>
<accession>A0ABS5IVS7</accession>
<sequence>MIPQRIQALFDFIDYLDSKKIEYINTYIPLCEELSSLDVQRSKLEPKSNYLDKQKYDAIQKEIEEKFQPITLNIYTPVLNKLKDLEIWSGDDIFTSIWNNNSSAISDFKESFESDDIAKVIAYKQKYLNFRKETNSNFLCLQIVFSNLDDIYKELFDFFKDTAENEFESFEIKTVKVNSIADAVKGFAANKEKAVRFSIPQESLFDYQNVRQYYPQMYHQMPTIKNEIIMGNKIQVGDITGDNIILNNGDEANIHATINVSKGNLDSLKRQLSKYGIENEDIEELAEIVQTESPNSASNTLGEKSNGWILKVAGKALSGAGKIATGISSNILANVIRHYYGIGI</sequence>
<proteinExistence type="predicted"/>
<organism evidence="1 2">
    <name type="scientific">Chitinophaga hostae</name>
    <dbReference type="NCBI Taxonomy" id="2831022"/>
    <lineage>
        <taxon>Bacteria</taxon>
        <taxon>Pseudomonadati</taxon>
        <taxon>Bacteroidota</taxon>
        <taxon>Chitinophagia</taxon>
        <taxon>Chitinophagales</taxon>
        <taxon>Chitinophagaceae</taxon>
        <taxon>Chitinophaga</taxon>
    </lineage>
</organism>
<gene>
    <name evidence="1" type="ORF">KE626_07065</name>
</gene>